<evidence type="ECO:0000313" key="2">
    <source>
        <dbReference type="EMBL" id="SEK39620.1"/>
    </source>
</evidence>
<evidence type="ECO:0000313" key="3">
    <source>
        <dbReference type="Proteomes" id="UP000199664"/>
    </source>
</evidence>
<dbReference type="EMBL" id="FOAN01000001">
    <property type="protein sequence ID" value="SEK39620.1"/>
    <property type="molecule type" value="Genomic_DNA"/>
</dbReference>
<dbReference type="Proteomes" id="UP000199664">
    <property type="component" value="Unassembled WGS sequence"/>
</dbReference>
<proteinExistence type="predicted"/>
<dbReference type="RefSeq" id="WP_091829289.1">
    <property type="nucleotide sequence ID" value="NZ_FOAN01000001.1"/>
</dbReference>
<protein>
    <submittedName>
        <fullName evidence="2">Uncharacterized protein</fullName>
    </submittedName>
</protein>
<sequence length="91" mass="10010">MTRPPTVPTSLLALAVLALPLAVAAPAAAEVRLGSNVRIGGHDASNQRFDRRNRGAYRVYEGRPRSPGCSWHADGRGGRVKICHLQRIRWR</sequence>
<keyword evidence="1" id="KW-0732">Signal</keyword>
<accession>A0A1H7GSL9</accession>
<dbReference type="AlphaFoldDB" id="A0A1H7GSL9"/>
<name>A0A1H7GSL9_9HYPH</name>
<reference evidence="3" key="1">
    <citation type="submission" date="2016-10" db="EMBL/GenBank/DDBJ databases">
        <authorList>
            <person name="Varghese N."/>
            <person name="Submissions S."/>
        </authorList>
    </citation>
    <scope>NUCLEOTIDE SEQUENCE [LARGE SCALE GENOMIC DNA]</scope>
    <source>
        <strain evidence="3">LMG 26383,CCUG 61248,R- 45681</strain>
    </source>
</reference>
<feature type="signal peptide" evidence="1">
    <location>
        <begin position="1"/>
        <end position="29"/>
    </location>
</feature>
<keyword evidence="3" id="KW-1185">Reference proteome</keyword>
<feature type="chain" id="PRO_5011657042" evidence="1">
    <location>
        <begin position="30"/>
        <end position="91"/>
    </location>
</feature>
<organism evidence="2 3">
    <name type="scientific">Bosea lupini</name>
    <dbReference type="NCBI Taxonomy" id="1036779"/>
    <lineage>
        <taxon>Bacteria</taxon>
        <taxon>Pseudomonadati</taxon>
        <taxon>Pseudomonadota</taxon>
        <taxon>Alphaproteobacteria</taxon>
        <taxon>Hyphomicrobiales</taxon>
        <taxon>Boseaceae</taxon>
        <taxon>Bosea</taxon>
    </lineage>
</organism>
<gene>
    <name evidence="2" type="ORF">SAMN04515666_101413</name>
</gene>
<evidence type="ECO:0000256" key="1">
    <source>
        <dbReference type="SAM" id="SignalP"/>
    </source>
</evidence>